<keyword evidence="2" id="KW-0503">Monooxygenase</keyword>
<organism evidence="2 3">
    <name type="scientific">Pseudoteredinibacter isoporae</name>
    <dbReference type="NCBI Taxonomy" id="570281"/>
    <lineage>
        <taxon>Bacteria</taxon>
        <taxon>Pseudomonadati</taxon>
        <taxon>Pseudomonadota</taxon>
        <taxon>Gammaproteobacteria</taxon>
        <taxon>Cellvibrionales</taxon>
        <taxon>Cellvibrionaceae</taxon>
        <taxon>Pseudoteredinibacter</taxon>
    </lineage>
</organism>
<evidence type="ECO:0000313" key="2">
    <source>
        <dbReference type="EMBL" id="MBB6523794.1"/>
    </source>
</evidence>
<dbReference type="EMBL" id="JACHHT010000005">
    <property type="protein sequence ID" value="MBB6523794.1"/>
    <property type="molecule type" value="Genomic_DNA"/>
</dbReference>
<gene>
    <name evidence="2" type="ORF">HNR48_004109</name>
</gene>
<dbReference type="InterPro" id="IPR011008">
    <property type="entry name" value="Dimeric_a/b-barrel"/>
</dbReference>
<dbReference type="InterPro" id="IPR050744">
    <property type="entry name" value="AI-2_Isomerase_LsrG"/>
</dbReference>
<keyword evidence="2" id="KW-0560">Oxidoreductase</keyword>
<sequence length="95" mass="11042">MNKNLFIIAKITPKPEFFESAKHAILGVVPQTLKEMGCHQFAVHQDDTSIYLYEEWDDQAALDQHYAMPYIVPVFESYQEWLAEPVEINKLSKLV</sequence>
<proteinExistence type="predicted"/>
<dbReference type="InterPro" id="IPR007138">
    <property type="entry name" value="ABM_dom"/>
</dbReference>
<dbReference type="PANTHER" id="PTHR33336">
    <property type="entry name" value="QUINOL MONOOXYGENASE YGIN-RELATED"/>
    <property type="match status" value="1"/>
</dbReference>
<dbReference type="Gene3D" id="3.30.70.100">
    <property type="match status" value="1"/>
</dbReference>
<accession>A0A7X0JWZ5</accession>
<comment type="caution">
    <text evidence="2">The sequence shown here is derived from an EMBL/GenBank/DDBJ whole genome shotgun (WGS) entry which is preliminary data.</text>
</comment>
<dbReference type="Proteomes" id="UP000528457">
    <property type="component" value="Unassembled WGS sequence"/>
</dbReference>
<dbReference type="GO" id="GO:0004497">
    <property type="term" value="F:monooxygenase activity"/>
    <property type="evidence" value="ECO:0007669"/>
    <property type="project" value="UniProtKB-KW"/>
</dbReference>
<dbReference type="SUPFAM" id="SSF54909">
    <property type="entry name" value="Dimeric alpha+beta barrel"/>
    <property type="match status" value="1"/>
</dbReference>
<dbReference type="PANTHER" id="PTHR33336:SF3">
    <property type="entry name" value="ABM DOMAIN-CONTAINING PROTEIN"/>
    <property type="match status" value="1"/>
</dbReference>
<feature type="domain" description="ABM" evidence="1">
    <location>
        <begin position="6"/>
        <end position="70"/>
    </location>
</feature>
<reference evidence="2 3" key="1">
    <citation type="submission" date="2020-08" db="EMBL/GenBank/DDBJ databases">
        <title>Genomic Encyclopedia of Type Strains, Phase IV (KMG-IV): sequencing the most valuable type-strain genomes for metagenomic binning, comparative biology and taxonomic classification.</title>
        <authorList>
            <person name="Goeker M."/>
        </authorList>
    </citation>
    <scope>NUCLEOTIDE SEQUENCE [LARGE SCALE GENOMIC DNA]</scope>
    <source>
        <strain evidence="2 3">DSM 22368</strain>
    </source>
</reference>
<dbReference type="AlphaFoldDB" id="A0A7X0JWZ5"/>
<evidence type="ECO:0000259" key="1">
    <source>
        <dbReference type="Pfam" id="PF03992"/>
    </source>
</evidence>
<dbReference type="RefSeq" id="WP_166843532.1">
    <property type="nucleotide sequence ID" value="NZ_JAAONY010000005.1"/>
</dbReference>
<keyword evidence="3" id="KW-1185">Reference proteome</keyword>
<dbReference type="Pfam" id="PF03992">
    <property type="entry name" value="ABM"/>
    <property type="match status" value="1"/>
</dbReference>
<evidence type="ECO:0000313" key="3">
    <source>
        <dbReference type="Proteomes" id="UP000528457"/>
    </source>
</evidence>
<dbReference type="InParanoid" id="A0A7X0JWZ5"/>
<name>A0A7X0JWZ5_9GAMM</name>
<protein>
    <submittedName>
        <fullName evidence="2">Quinol monooxygenase YgiN</fullName>
    </submittedName>
</protein>